<dbReference type="EMBL" id="JBEWLZ010000021">
    <property type="protein sequence ID" value="MET1492094.1"/>
    <property type="molecule type" value="Genomic_DNA"/>
</dbReference>
<dbReference type="PANTHER" id="PTHR14097:SF7">
    <property type="entry name" value="OXIDOREDUCTASE HTATIP2"/>
    <property type="match status" value="1"/>
</dbReference>
<dbReference type="SUPFAM" id="SSF51735">
    <property type="entry name" value="NAD(P)-binding Rossmann-fold domains"/>
    <property type="match status" value="1"/>
</dbReference>
<evidence type="ECO:0000313" key="2">
    <source>
        <dbReference type="Proteomes" id="UP001548590"/>
    </source>
</evidence>
<dbReference type="Proteomes" id="UP001548590">
    <property type="component" value="Unassembled WGS sequence"/>
</dbReference>
<accession>A0ABV2CVY2</accession>
<reference evidence="1 2" key="1">
    <citation type="submission" date="2024-07" db="EMBL/GenBank/DDBJ databases">
        <title>Uliginosibacterium paludis KCTC:42655.</title>
        <authorList>
            <person name="Kim M.K."/>
        </authorList>
    </citation>
    <scope>NUCLEOTIDE SEQUENCE [LARGE SCALE GENOMIC DNA]</scope>
    <source>
        <strain evidence="1 2">KCTC 42655</strain>
    </source>
</reference>
<dbReference type="PANTHER" id="PTHR14097">
    <property type="entry name" value="OXIDOREDUCTASE HTATIP2"/>
    <property type="match status" value="1"/>
</dbReference>
<comment type="caution">
    <text evidence="1">The sequence shown here is derived from an EMBL/GenBank/DDBJ whole genome shotgun (WGS) entry which is preliminary data.</text>
</comment>
<gene>
    <name evidence="1" type="ORF">ABVT11_19815</name>
</gene>
<protein>
    <submittedName>
        <fullName evidence="1">Oxidoreductase</fullName>
    </submittedName>
</protein>
<dbReference type="Gene3D" id="3.40.50.720">
    <property type="entry name" value="NAD(P)-binding Rossmann-like Domain"/>
    <property type="match status" value="1"/>
</dbReference>
<name>A0ABV2CVY2_9RHOO</name>
<dbReference type="RefSeq" id="WP_345927961.1">
    <property type="nucleotide sequence ID" value="NZ_JBDIVF010000005.1"/>
</dbReference>
<keyword evidence="2" id="KW-1185">Reference proteome</keyword>
<proteinExistence type="predicted"/>
<sequence>MQTSTRSGLRRVALAGATGLVGQHLLQGLLADPDVAEVHALARRELAIRHPKLVLHRVDYQALPALPPLDELYLALGTTIRDAGSQAAFRAVDFSANLALARSGMAAGARRIALVSAAGADPQSRFFYNRVKGELEAALASLEPDTLLIARPGLLLGDRAALGQRTRPAERLSAALFGFLGRAVPAALRPVAAQNVADALRTGLPSVEGHVVLGSTLLRAGEHPV</sequence>
<organism evidence="1 2">
    <name type="scientific">Uliginosibacterium paludis</name>
    <dbReference type="NCBI Taxonomy" id="1615952"/>
    <lineage>
        <taxon>Bacteria</taxon>
        <taxon>Pseudomonadati</taxon>
        <taxon>Pseudomonadota</taxon>
        <taxon>Betaproteobacteria</taxon>
        <taxon>Rhodocyclales</taxon>
        <taxon>Zoogloeaceae</taxon>
        <taxon>Uliginosibacterium</taxon>
    </lineage>
</organism>
<dbReference type="InterPro" id="IPR036291">
    <property type="entry name" value="NAD(P)-bd_dom_sf"/>
</dbReference>
<evidence type="ECO:0000313" key="1">
    <source>
        <dbReference type="EMBL" id="MET1492094.1"/>
    </source>
</evidence>